<dbReference type="Proteomes" id="UP000294933">
    <property type="component" value="Unassembled WGS sequence"/>
</dbReference>
<dbReference type="PANTHER" id="PTHR19308:SF54">
    <property type="entry name" value="START DOMAIN-CONTAINING PROTEIN"/>
    <property type="match status" value="1"/>
</dbReference>
<dbReference type="OrthoDB" id="196858at2759"/>
<feature type="region of interest" description="Disordered" evidence="1">
    <location>
        <begin position="876"/>
        <end position="907"/>
    </location>
</feature>
<evidence type="ECO:0000256" key="1">
    <source>
        <dbReference type="SAM" id="MobiDB-lite"/>
    </source>
</evidence>
<gene>
    <name evidence="4" type="ORF">BD410DRAFT_530254</name>
</gene>
<dbReference type="STRING" id="50990.A0A4Y7QII7"/>
<feature type="domain" description="START" evidence="3">
    <location>
        <begin position="505"/>
        <end position="671"/>
    </location>
</feature>
<keyword evidence="5" id="KW-1185">Reference proteome</keyword>
<evidence type="ECO:0000313" key="4">
    <source>
        <dbReference type="EMBL" id="TDL26649.1"/>
    </source>
</evidence>
<dbReference type="GO" id="GO:0008289">
    <property type="term" value="F:lipid binding"/>
    <property type="evidence" value="ECO:0007669"/>
    <property type="project" value="InterPro"/>
</dbReference>
<keyword evidence="2" id="KW-0812">Transmembrane</keyword>
<dbReference type="VEuPathDB" id="FungiDB:BD410DRAFT_530254"/>
<dbReference type="PANTHER" id="PTHR19308">
    <property type="entry name" value="PHOSPHATIDYLCHOLINE TRANSFER PROTEIN"/>
    <property type="match status" value="1"/>
</dbReference>
<dbReference type="GO" id="GO:0005737">
    <property type="term" value="C:cytoplasm"/>
    <property type="evidence" value="ECO:0007669"/>
    <property type="project" value="UniProtKB-ARBA"/>
</dbReference>
<dbReference type="InterPro" id="IPR002913">
    <property type="entry name" value="START_lipid-bd_dom"/>
</dbReference>
<evidence type="ECO:0000259" key="3">
    <source>
        <dbReference type="PROSITE" id="PS50848"/>
    </source>
</evidence>
<dbReference type="Gene3D" id="3.30.530.20">
    <property type="match status" value="3"/>
</dbReference>
<feature type="compositionally biased region" description="Low complexity" evidence="1">
    <location>
        <begin position="1274"/>
        <end position="1294"/>
    </location>
</feature>
<dbReference type="InterPro" id="IPR051213">
    <property type="entry name" value="START_lipid_transfer"/>
</dbReference>
<feature type="region of interest" description="Disordered" evidence="1">
    <location>
        <begin position="1617"/>
        <end position="1644"/>
    </location>
</feature>
<accession>A0A4Y7QII7</accession>
<feature type="region of interest" description="Disordered" evidence="1">
    <location>
        <begin position="450"/>
        <end position="475"/>
    </location>
</feature>
<reference evidence="4 5" key="1">
    <citation type="submission" date="2018-06" db="EMBL/GenBank/DDBJ databases">
        <title>A transcriptomic atlas of mushroom development highlights an independent origin of complex multicellularity.</title>
        <authorList>
            <consortium name="DOE Joint Genome Institute"/>
            <person name="Krizsan K."/>
            <person name="Almasi E."/>
            <person name="Merenyi Z."/>
            <person name="Sahu N."/>
            <person name="Viragh M."/>
            <person name="Koszo T."/>
            <person name="Mondo S."/>
            <person name="Kiss B."/>
            <person name="Balint B."/>
            <person name="Kues U."/>
            <person name="Barry K."/>
            <person name="Hegedus J.C."/>
            <person name="Henrissat B."/>
            <person name="Johnson J."/>
            <person name="Lipzen A."/>
            <person name="Ohm R."/>
            <person name="Nagy I."/>
            <person name="Pangilinan J."/>
            <person name="Yan J."/>
            <person name="Xiong Y."/>
            <person name="Grigoriev I.V."/>
            <person name="Hibbett D.S."/>
            <person name="Nagy L.G."/>
        </authorList>
    </citation>
    <scope>NUCLEOTIDE SEQUENCE [LARGE SCALE GENOMIC DNA]</scope>
    <source>
        <strain evidence="4 5">SZMC22713</strain>
    </source>
</reference>
<feature type="compositionally biased region" description="Low complexity" evidence="1">
    <location>
        <begin position="450"/>
        <end position="460"/>
    </location>
</feature>
<sequence>MTSDGHRLRQSWSNSLNDALTSFRGHLTSAQSPTWKRVPIPSRENSTGKGKSRASPLPDVGDVILHRKSTKAGDVYRAIVDVALGDELGDLEAWKSVLSTPELRQEWDPAVETSQLIEIFDPDTRIVKTKFTLGWPASPRDAVMISRNFSDATTVINVSTSVPRSPDEPSYLRPSPPYVRSHVDLFAWCIQLVMPPTQNSAPGDPPMRKSSNDAKVRITCFWQHDLRALWNFNPSSSLSQQLPAMVIGLLSTVIKRGSRVTKLTGYGHGVSVERLSYEIDREALTVEYAIIPEDRDNAAQTHEALHGLDELYTIKEQRRLERSVECVLPSADGWEIRITTRASSDKVAQLPWSAFAYRIIPSDQDPSSSSSSPVAFQVNHSPLPDDHSVVRTKISIEHSKASKGIRLNGVPQPVEDRQARDLIAFSMSNQLTQDASSAFDLSFHTGSSAASINSDVSSSSTPRKPTLNRADSMTRTPAADKSILARVRRNYIYFSSLLQEPEAKWKRNTEARGVSVTQLDSIDPTLVVYRAEATFVGVGLWDLYSAVVTPGARVYWDKQFEDASLLEDVNELTELWHVKTKPAWPVVGRDAVLLKTVYKSPTTVHVFAFSVDDPHLFNNVPQVDPNVIRTQVDLQGWAIEALSPTTTLITLLEQSDPKGWSGKSNIPQQMIANVAGVGEFAIKCGGPPVLTRLGGAKANNIRYEHDRGIFRVEYESSRSRRLATMQSTVANGSVADGSSTPETQRDMSMPYIECELRCDIDTWATSLDIVIDPPPQSMSCLRRHRLSAGGGGLWLTFGHDAMFAEDDRLQAIVRRAPLSTKEKGVVMINGRKVPVDVEELPESEVKSLSKQKRVKPVRVPLDQPPVLGVIRRRRQEMAADNDSSDEGQNSESITRSKSTASWSTSAPKMPSPLANFFTMAYEQATSTTQQAVAAFKPPAVAIPADTTFTSAKAPMQHALEALAFAQAFQRGSYRDNWTLVSDKGLPVHRRLTPEVSPAIPVHKGEKVIESVTAEEVASAITTYDCRKRWDDRFDSVVVFEEFGADCHCAFLVTKGGFPFRDRGFYLASVTAKECEAIGEGGVAPVVGAQSPTTGSNHSTVIYCVSASFHPDAVAVYSPTKYNTYALPVGRMLIDAWILETLDPYTTENYAIPSTRCTRLVAVDYAGSVPVAVNSMINSTLPKSILALETHLKGKSTLPLMKLPASGLLVARQAEAPAKDDAWVMKTNSTERVLVSTEYTNDTKTFRGKLLVSLKKPEAPPGSTSAPSQASNVDITPTPSRIILPPSTSIPTSSPERSRNRADSTPSSPVTPRHRTTSVTTGSLSARSRSRDAVKLTSSMFSPVREFVGKPQAPSDFVLAEVVVDPKLFYPDGYEVRVCSRMIPVPASASVDNTSTSLKSLPMSSLVFDKFENNNTDTSQPSEAHTNNNVLPIEYTIHKLPLSALQSSSTLSSTDRPPPARQLLRLTLPTAQYDAPTIEDPLTGEKHAPPAKPAWMREMEEGEAMACVLVEVVGLVKGTAGGGSGGGGAGGGKKGKRSVLVNGVSVVVGEEKESAKGPSGPGVGDGCLGVLSRVPREDTTDPAIPAQLSVPIAVADHLYDERAIASLGDVPISTAGAGSAGMVGEDGADGGGDTHPATPVDTTPMQEKTPTMVQDGGGGGGHGLLGFLNSYPNQLLRFASSSTGGLKSRSSSSSSLLQLSSSNANGPVASSPASSAAAAKSSRLCATTSSSVQGLPASVLRAATAPYFSLSTLVFTCLIAFLLGSLLRSLLSPADFIYVVSDLGDLGDLAEVPGGGPGGAIGGGGGSGVEAGWREIKRLLEVKYIVGGWDFQVAVVRRH</sequence>
<proteinExistence type="predicted"/>
<feature type="compositionally biased region" description="Polar residues" evidence="1">
    <location>
        <begin position="1316"/>
        <end position="1326"/>
    </location>
</feature>
<dbReference type="EMBL" id="ML170161">
    <property type="protein sequence ID" value="TDL26649.1"/>
    <property type="molecule type" value="Genomic_DNA"/>
</dbReference>
<protein>
    <recommendedName>
        <fullName evidence="3">START domain-containing protein</fullName>
    </recommendedName>
</protein>
<feature type="region of interest" description="Disordered" evidence="1">
    <location>
        <begin position="366"/>
        <end position="389"/>
    </location>
</feature>
<name>A0A4Y7QII7_9AGAM</name>
<feature type="compositionally biased region" description="Polar residues" evidence="1">
    <location>
        <begin position="1261"/>
        <end position="1273"/>
    </location>
</feature>
<feature type="domain" description="START" evidence="3">
    <location>
        <begin position="27"/>
        <end position="262"/>
    </location>
</feature>
<dbReference type="InterPro" id="IPR023393">
    <property type="entry name" value="START-like_dom_sf"/>
</dbReference>
<keyword evidence="2" id="KW-1133">Transmembrane helix</keyword>
<dbReference type="PROSITE" id="PS50848">
    <property type="entry name" value="START"/>
    <property type="match status" value="2"/>
</dbReference>
<evidence type="ECO:0000256" key="2">
    <source>
        <dbReference type="SAM" id="Phobius"/>
    </source>
</evidence>
<feature type="region of interest" description="Disordered" evidence="1">
    <location>
        <begin position="28"/>
        <end position="58"/>
    </location>
</feature>
<evidence type="ECO:0000313" key="5">
    <source>
        <dbReference type="Proteomes" id="UP000294933"/>
    </source>
</evidence>
<dbReference type="CDD" id="cd00177">
    <property type="entry name" value="START"/>
    <property type="match status" value="1"/>
</dbReference>
<organism evidence="4 5">
    <name type="scientific">Rickenella mellea</name>
    <dbReference type="NCBI Taxonomy" id="50990"/>
    <lineage>
        <taxon>Eukaryota</taxon>
        <taxon>Fungi</taxon>
        <taxon>Dikarya</taxon>
        <taxon>Basidiomycota</taxon>
        <taxon>Agaricomycotina</taxon>
        <taxon>Agaricomycetes</taxon>
        <taxon>Hymenochaetales</taxon>
        <taxon>Rickenellaceae</taxon>
        <taxon>Rickenella</taxon>
    </lineage>
</organism>
<feature type="region of interest" description="Disordered" evidence="1">
    <location>
        <begin position="1254"/>
        <end position="1332"/>
    </location>
</feature>
<feature type="compositionally biased region" description="Polar residues" evidence="1">
    <location>
        <begin position="886"/>
        <end position="906"/>
    </location>
</feature>
<keyword evidence="2" id="KW-0472">Membrane</keyword>
<dbReference type="SUPFAM" id="SSF55961">
    <property type="entry name" value="Bet v1-like"/>
    <property type="match status" value="3"/>
</dbReference>
<feature type="transmembrane region" description="Helical" evidence="2">
    <location>
        <begin position="1746"/>
        <end position="1766"/>
    </location>
</feature>
<dbReference type="Pfam" id="PF01852">
    <property type="entry name" value="START"/>
    <property type="match status" value="2"/>
</dbReference>